<keyword evidence="1" id="KW-0472">Membrane</keyword>
<dbReference type="AlphaFoldDB" id="A0AAN9BGG5"/>
<feature type="transmembrane region" description="Helical" evidence="1">
    <location>
        <begin position="178"/>
        <end position="202"/>
    </location>
</feature>
<dbReference type="Proteomes" id="UP001374579">
    <property type="component" value="Unassembled WGS sequence"/>
</dbReference>
<organism evidence="2 3">
    <name type="scientific">Littorina saxatilis</name>
    <dbReference type="NCBI Taxonomy" id="31220"/>
    <lineage>
        <taxon>Eukaryota</taxon>
        <taxon>Metazoa</taxon>
        <taxon>Spiralia</taxon>
        <taxon>Lophotrochozoa</taxon>
        <taxon>Mollusca</taxon>
        <taxon>Gastropoda</taxon>
        <taxon>Caenogastropoda</taxon>
        <taxon>Littorinimorpha</taxon>
        <taxon>Littorinoidea</taxon>
        <taxon>Littorinidae</taxon>
        <taxon>Littorina</taxon>
    </lineage>
</organism>
<evidence type="ECO:0000256" key="1">
    <source>
        <dbReference type="SAM" id="Phobius"/>
    </source>
</evidence>
<name>A0AAN9BGG5_9CAEN</name>
<keyword evidence="1" id="KW-1133">Transmembrane helix</keyword>
<accession>A0AAN9BGG5</accession>
<proteinExistence type="predicted"/>
<protein>
    <submittedName>
        <fullName evidence="2">Uncharacterized protein</fullName>
    </submittedName>
</protein>
<dbReference type="EMBL" id="JBAMIC010000007">
    <property type="protein sequence ID" value="KAK7105330.1"/>
    <property type="molecule type" value="Genomic_DNA"/>
</dbReference>
<evidence type="ECO:0000313" key="3">
    <source>
        <dbReference type="Proteomes" id="UP001374579"/>
    </source>
</evidence>
<gene>
    <name evidence="2" type="ORF">V1264_016728</name>
</gene>
<keyword evidence="1" id="KW-0812">Transmembrane</keyword>
<sequence length="237" mass="26918">MNFVKNCQPLPAVYVLYIKLIFVLLVTGPEKGRCEGQAQVIHCKASISDDVFEITCMFPEDIYETKKSICLYHYQKDNHTDTVILCNWVDGKYACRTDDGFAEPKIVSSELFTNVSLMRLNPVGAFGCDTLHTNTRIKRCESTPRAGSTEITTVRTSNTTSPSNEQNIERTSFEYVTWWRIGCIFLLCLLILQIVLMVYMFWKRRIVVNRTICLGQKTKTDTQDPSGVGLTKANDSV</sequence>
<reference evidence="2 3" key="1">
    <citation type="submission" date="2024-02" db="EMBL/GenBank/DDBJ databases">
        <title>Chromosome-scale genome assembly of the rough periwinkle Littorina saxatilis.</title>
        <authorList>
            <person name="De Jode A."/>
            <person name="Faria R."/>
            <person name="Formenti G."/>
            <person name="Sims Y."/>
            <person name="Smith T.P."/>
            <person name="Tracey A."/>
            <person name="Wood J.M.D."/>
            <person name="Zagrodzka Z.B."/>
            <person name="Johannesson K."/>
            <person name="Butlin R.K."/>
            <person name="Leder E.H."/>
        </authorList>
    </citation>
    <scope>NUCLEOTIDE SEQUENCE [LARGE SCALE GENOMIC DNA]</scope>
    <source>
        <strain evidence="2">Snail1</strain>
        <tissue evidence="2">Muscle</tissue>
    </source>
</reference>
<keyword evidence="3" id="KW-1185">Reference proteome</keyword>
<evidence type="ECO:0000313" key="2">
    <source>
        <dbReference type="EMBL" id="KAK7105330.1"/>
    </source>
</evidence>
<comment type="caution">
    <text evidence="2">The sequence shown here is derived from an EMBL/GenBank/DDBJ whole genome shotgun (WGS) entry which is preliminary data.</text>
</comment>